<gene>
    <name evidence="1" type="ORF">PQO03_03000</name>
</gene>
<proteinExistence type="predicted"/>
<dbReference type="EMBL" id="CP117811">
    <property type="protein sequence ID" value="WDE96927.1"/>
    <property type="molecule type" value="Genomic_DNA"/>
</dbReference>
<accession>A0ABY7VVK9</accession>
<evidence type="ECO:0000313" key="2">
    <source>
        <dbReference type="Proteomes" id="UP001214250"/>
    </source>
</evidence>
<evidence type="ECO:0000313" key="1">
    <source>
        <dbReference type="EMBL" id="WDE96927.1"/>
    </source>
</evidence>
<dbReference type="Proteomes" id="UP001214250">
    <property type="component" value="Chromosome 1"/>
</dbReference>
<protein>
    <recommendedName>
        <fullName evidence="3">DUF4440 domain-containing protein</fullName>
    </recommendedName>
</protein>
<sequence length="147" mass="16675">MKLMTGLLLCLVFSLSGKELKEDVNDWLAGRKIEILKTTVKDYWPDKTEKLEQRINLDKVINSKILIDTNEELAVLVKVPGLNIGKGREDGVVVTSFRYLHEGKKLTILAVFEYKKSLNKRTLSHVTFKTTNIASSKVRYAVLPSQP</sequence>
<keyword evidence="2" id="KW-1185">Reference proteome</keyword>
<name>A0ABY7VVK9_9BACT</name>
<reference evidence="1 2" key="1">
    <citation type="submission" date="2023-02" db="EMBL/GenBank/DDBJ databases">
        <title>Genome sequence of Lentisphaera profundi SAORIC-696.</title>
        <authorList>
            <person name="Kim e."/>
            <person name="Cho J.-C."/>
            <person name="Choi A."/>
            <person name="Kang I."/>
        </authorList>
    </citation>
    <scope>NUCLEOTIDE SEQUENCE [LARGE SCALE GENOMIC DNA]</scope>
    <source>
        <strain evidence="1 2">SAORIC-696</strain>
    </source>
</reference>
<dbReference type="RefSeq" id="WP_274151010.1">
    <property type="nucleotide sequence ID" value="NZ_CP117811.1"/>
</dbReference>
<evidence type="ECO:0008006" key="3">
    <source>
        <dbReference type="Google" id="ProtNLM"/>
    </source>
</evidence>
<organism evidence="1 2">
    <name type="scientific">Lentisphaera profundi</name>
    <dbReference type="NCBI Taxonomy" id="1658616"/>
    <lineage>
        <taxon>Bacteria</taxon>
        <taxon>Pseudomonadati</taxon>
        <taxon>Lentisphaerota</taxon>
        <taxon>Lentisphaeria</taxon>
        <taxon>Lentisphaerales</taxon>
        <taxon>Lentisphaeraceae</taxon>
        <taxon>Lentisphaera</taxon>
    </lineage>
</organism>